<organism evidence="4 5">
    <name type="scientific">Maribellus luteus</name>
    <dbReference type="NCBI Taxonomy" id="2305463"/>
    <lineage>
        <taxon>Bacteria</taxon>
        <taxon>Pseudomonadati</taxon>
        <taxon>Bacteroidota</taxon>
        <taxon>Bacteroidia</taxon>
        <taxon>Marinilabiliales</taxon>
        <taxon>Prolixibacteraceae</taxon>
        <taxon>Maribellus</taxon>
    </lineage>
</organism>
<evidence type="ECO:0000259" key="1">
    <source>
        <dbReference type="Pfam" id="PF16323"/>
    </source>
</evidence>
<dbReference type="Pfam" id="PF17166">
    <property type="entry name" value="DUF5126"/>
    <property type="match status" value="1"/>
</dbReference>
<feature type="domain" description="DUF5126" evidence="3">
    <location>
        <begin position="120"/>
        <end position="226"/>
    </location>
</feature>
<dbReference type="OrthoDB" id="626236at2"/>
<reference evidence="4 5" key="1">
    <citation type="submission" date="2018-08" db="EMBL/GenBank/DDBJ databases">
        <title>Pallidiluteibacterium maritimus gen. nov., sp. nov., isolated from coastal sediment.</title>
        <authorList>
            <person name="Zhou L.Y."/>
        </authorList>
    </citation>
    <scope>NUCLEOTIDE SEQUENCE [LARGE SCALE GENOMIC DNA]</scope>
    <source>
        <strain evidence="4 5">XSD2</strain>
    </source>
</reference>
<dbReference type="AlphaFoldDB" id="A0A399SVH5"/>
<feature type="domain" description="DUF5000" evidence="2">
    <location>
        <begin position="247"/>
        <end position="391"/>
    </location>
</feature>
<dbReference type="SUPFAM" id="SSF49785">
    <property type="entry name" value="Galactose-binding domain-like"/>
    <property type="match status" value="1"/>
</dbReference>
<sequence>MKKIVTLLIWTLAVLWSCDEKELGPTVNGGKAPGKVKITNIENIAGGAIIHYDIPNDEDLLYVKAVYSYNNRKSEARASFYDTKLLLEGYNDTLEHEVELYAVDKGEMISEAVKTKIKPLESPLQKTAKSVKIEPTWGGAQYSWLNTEESELNFLLFSTDSVGNMELISTVYSAQKNGKASLRGYESEERPFAMIIRDRWQNYSDTIWPSDGKTLTPLLEQRLDKTKIRKVILANDANWSVWGGVFEQAYDDNILTIAHTQSGTGWPHYYTVDLGAKIKLSRYHMWQRQDTPSFQAYAHGNVRRWEVWGSAEKPDPSGSFDGWTKLLDCTIEKPSGLPLNQNSEADLDLLTRGHEFEVPQDKPEIRYLRFAILETWSVTDFAYLAEFNLFGNITDL</sequence>
<evidence type="ECO:0000259" key="3">
    <source>
        <dbReference type="Pfam" id="PF17166"/>
    </source>
</evidence>
<gene>
    <name evidence="4" type="ORF">D1614_13065</name>
</gene>
<dbReference type="Pfam" id="PF16323">
    <property type="entry name" value="DUF4959"/>
    <property type="match status" value="1"/>
</dbReference>
<dbReference type="Gene3D" id="2.60.120.260">
    <property type="entry name" value="Galactose-binding domain-like"/>
    <property type="match status" value="1"/>
</dbReference>
<evidence type="ECO:0000259" key="2">
    <source>
        <dbReference type="Pfam" id="PF16391"/>
    </source>
</evidence>
<proteinExistence type="predicted"/>
<dbReference type="EMBL" id="QWGR01000006">
    <property type="protein sequence ID" value="RIJ48040.1"/>
    <property type="molecule type" value="Genomic_DNA"/>
</dbReference>
<dbReference type="RefSeq" id="WP_119438386.1">
    <property type="nucleotide sequence ID" value="NZ_QWGR01000006.1"/>
</dbReference>
<dbReference type="Proteomes" id="UP000265926">
    <property type="component" value="Unassembled WGS sequence"/>
</dbReference>
<evidence type="ECO:0000313" key="4">
    <source>
        <dbReference type="EMBL" id="RIJ48040.1"/>
    </source>
</evidence>
<dbReference type="InterPro" id="IPR032527">
    <property type="entry name" value="DUF4959"/>
</dbReference>
<keyword evidence="5" id="KW-1185">Reference proteome</keyword>
<dbReference type="InterPro" id="IPR032164">
    <property type="entry name" value="DUF5000"/>
</dbReference>
<evidence type="ECO:0000313" key="5">
    <source>
        <dbReference type="Proteomes" id="UP000265926"/>
    </source>
</evidence>
<accession>A0A399SVH5</accession>
<feature type="domain" description="DUF4959" evidence="1">
    <location>
        <begin position="17"/>
        <end position="119"/>
    </location>
</feature>
<dbReference type="Pfam" id="PF16391">
    <property type="entry name" value="DUF5000"/>
    <property type="match status" value="1"/>
</dbReference>
<name>A0A399SVH5_9BACT</name>
<protein>
    <submittedName>
        <fullName evidence="4">DUF4959 domain-containing protein</fullName>
    </submittedName>
</protein>
<dbReference type="InterPro" id="IPR033431">
    <property type="entry name" value="DUF5126"/>
</dbReference>
<dbReference type="InterPro" id="IPR008979">
    <property type="entry name" value="Galactose-bd-like_sf"/>
</dbReference>
<comment type="caution">
    <text evidence="4">The sequence shown here is derived from an EMBL/GenBank/DDBJ whole genome shotgun (WGS) entry which is preliminary data.</text>
</comment>